<evidence type="ECO:0000313" key="1">
    <source>
        <dbReference type="EMBL" id="QTC92089.1"/>
    </source>
</evidence>
<dbReference type="KEGG" id="bgoe:IFJ75_04030"/>
<dbReference type="AlphaFoldDB" id="A0A975C428"/>
<dbReference type="RefSeq" id="WP_207931390.1">
    <property type="nucleotide sequence ID" value="NZ_CP062222.1"/>
</dbReference>
<proteinExistence type="predicted"/>
<dbReference type="EMBL" id="CP062222">
    <property type="protein sequence ID" value="QTC92089.1"/>
    <property type="molecule type" value="Genomic_DNA"/>
</dbReference>
<gene>
    <name evidence="1" type="ORF">IFJ75_04030</name>
</gene>
<organism evidence="1 2">
    <name type="scientific">Brevundimonas goettingensis</name>
    <dbReference type="NCBI Taxonomy" id="2774190"/>
    <lineage>
        <taxon>Bacteria</taxon>
        <taxon>Pseudomonadati</taxon>
        <taxon>Pseudomonadota</taxon>
        <taxon>Alphaproteobacteria</taxon>
        <taxon>Caulobacterales</taxon>
        <taxon>Caulobacteraceae</taxon>
        <taxon>Brevundimonas</taxon>
    </lineage>
</organism>
<sequence>MSDAAGEARVREAFAKQAAICAAAGAPFTGRVCELVGARLDRSGPIGRRVLDWPGNPSHEGDALPLRFCGGLHDLARSGVDPALSAIYPPNTAPEDDNAVWAVIAEAIATHAQALDPWLDGPPQTNEVGRSAGLMAGLLALADRFGLPFDLYELGASAGLNSLLDRYGYDLGGTRVGDPASPVQLKPVWTGAAPPSAEVRVISRQAVDRHPLDVTDPATRRTLSAYVWTDQRDRLARLNAALDLAVQTPPEIATADAADWLEARLSLEPAPGVCRVVMHTIAFQYFPLEAQARIRAHMAAVGARATAEAPLAWLTFEAEEDGFERRPMLRLRTWPGQEEAVALARGQPHGARYDWVAGGA</sequence>
<dbReference type="Pfam" id="PF10094">
    <property type="entry name" value="DUF2332"/>
    <property type="match status" value="1"/>
</dbReference>
<dbReference type="PIRSF" id="PIRSF012608">
    <property type="entry name" value="UCP012608"/>
    <property type="match status" value="1"/>
</dbReference>
<keyword evidence="2" id="KW-1185">Reference proteome</keyword>
<name>A0A975C428_9CAUL</name>
<dbReference type="InterPro" id="IPR011200">
    <property type="entry name" value="UCP012608"/>
</dbReference>
<dbReference type="Proteomes" id="UP000663918">
    <property type="component" value="Chromosome"/>
</dbReference>
<protein>
    <submittedName>
        <fullName evidence="1">DUF2332 family protein</fullName>
    </submittedName>
</protein>
<evidence type="ECO:0000313" key="2">
    <source>
        <dbReference type="Proteomes" id="UP000663918"/>
    </source>
</evidence>
<accession>A0A975C428</accession>
<reference evidence="1" key="1">
    <citation type="submission" date="2020-09" db="EMBL/GenBank/DDBJ databases">
        <title>Brevundimonas sp. LVF2 isolated from a puddle in Goettingen, Germany.</title>
        <authorList>
            <person name="Friedrich I."/>
            <person name="Klassen A."/>
            <person name="Hannes N."/>
            <person name="Schneider D."/>
            <person name="Hertel R."/>
            <person name="Daniel R."/>
        </authorList>
    </citation>
    <scope>NUCLEOTIDE SEQUENCE</scope>
    <source>
        <strain evidence="1">LVF2</strain>
    </source>
</reference>